<dbReference type="KEGG" id="dgg:DGI_0878"/>
<evidence type="ECO:0000256" key="1">
    <source>
        <dbReference type="ARBA" id="ARBA00001933"/>
    </source>
</evidence>
<dbReference type="AlphaFoldDB" id="T2G855"/>
<keyword evidence="3 6" id="KW-0032">Aminotransferase</keyword>
<dbReference type="InterPro" id="IPR015421">
    <property type="entry name" value="PyrdxlP-dep_Trfase_major"/>
</dbReference>
<dbReference type="STRING" id="1121448.DGI_0878"/>
<comment type="similarity">
    <text evidence="2 6">Belongs to the class-I pyridoxal-phosphate-dependent aminotransferase family.</text>
</comment>
<organism evidence="8 9">
    <name type="scientific">Megalodesulfovibrio gigas (strain ATCC 19364 / DSM 1382 / NCIMB 9332 / VKM B-1759)</name>
    <name type="common">Desulfovibrio gigas</name>
    <dbReference type="NCBI Taxonomy" id="1121448"/>
    <lineage>
        <taxon>Bacteria</taxon>
        <taxon>Pseudomonadati</taxon>
        <taxon>Thermodesulfobacteriota</taxon>
        <taxon>Desulfovibrionia</taxon>
        <taxon>Desulfovibrionales</taxon>
        <taxon>Desulfovibrionaceae</taxon>
        <taxon>Megalodesulfovibrio</taxon>
    </lineage>
</organism>
<evidence type="ECO:0000259" key="7">
    <source>
        <dbReference type="Pfam" id="PF00155"/>
    </source>
</evidence>
<dbReference type="InterPro" id="IPR050596">
    <property type="entry name" value="AspAT/PAT-like"/>
</dbReference>
<accession>T2G855</accession>
<dbReference type="EMBL" id="CP006585">
    <property type="protein sequence ID" value="AGW12770.1"/>
    <property type="molecule type" value="Genomic_DNA"/>
</dbReference>
<protein>
    <recommendedName>
        <fullName evidence="6">Aminotransferase</fullName>
        <ecNumber evidence="6">2.6.1.-</ecNumber>
    </recommendedName>
</protein>
<evidence type="ECO:0000313" key="9">
    <source>
        <dbReference type="Proteomes" id="UP000016587"/>
    </source>
</evidence>
<keyword evidence="9" id="KW-1185">Reference proteome</keyword>
<dbReference type="PROSITE" id="PS00105">
    <property type="entry name" value="AA_TRANSFER_CLASS_1"/>
    <property type="match status" value="1"/>
</dbReference>
<evidence type="ECO:0000313" key="8">
    <source>
        <dbReference type="EMBL" id="AGW12770.1"/>
    </source>
</evidence>
<evidence type="ECO:0000256" key="6">
    <source>
        <dbReference type="RuleBase" id="RU000481"/>
    </source>
</evidence>
<dbReference type="PANTHER" id="PTHR46383:SF1">
    <property type="entry name" value="ASPARTATE AMINOTRANSFERASE"/>
    <property type="match status" value="1"/>
</dbReference>
<dbReference type="Gene3D" id="3.90.1150.10">
    <property type="entry name" value="Aspartate Aminotransferase, domain 1"/>
    <property type="match status" value="1"/>
</dbReference>
<dbReference type="OrthoDB" id="9804474at2"/>
<dbReference type="InterPro" id="IPR004838">
    <property type="entry name" value="NHTrfase_class1_PyrdxlP-BS"/>
</dbReference>
<feature type="domain" description="Aminotransferase class I/classII large" evidence="7">
    <location>
        <begin position="31"/>
        <end position="383"/>
    </location>
</feature>
<reference evidence="8 9" key="1">
    <citation type="journal article" date="2013" name="J. Bacteriol.">
        <title>Roles of HynAB and Ech, the only two hydrogenases found in the model sulfate reducer Desulfovibrio gigas.</title>
        <authorList>
            <person name="Morais-Silva F.O."/>
            <person name="Santos C.I."/>
            <person name="Rodrigues R."/>
            <person name="Pereira I.A."/>
            <person name="Rodrigues-Pousada C."/>
        </authorList>
    </citation>
    <scope>NUCLEOTIDE SEQUENCE [LARGE SCALE GENOMIC DNA]</scope>
    <source>
        <strain evidence="9">ATCC 19364 / DSM 1382 / NCIMB 9332 / VKM B-1759</strain>
    </source>
</reference>
<dbReference type="PATRIC" id="fig|1121448.10.peg.877"/>
<dbReference type="InterPro" id="IPR015422">
    <property type="entry name" value="PyrdxlP-dep_Trfase_small"/>
</dbReference>
<name>T2G855_MEGG1</name>
<dbReference type="PANTHER" id="PTHR46383">
    <property type="entry name" value="ASPARTATE AMINOTRANSFERASE"/>
    <property type="match status" value="1"/>
</dbReference>
<keyword evidence="5" id="KW-0663">Pyridoxal phosphate</keyword>
<dbReference type="GO" id="GO:0006520">
    <property type="term" value="P:amino acid metabolic process"/>
    <property type="evidence" value="ECO:0007669"/>
    <property type="project" value="InterPro"/>
</dbReference>
<evidence type="ECO:0000256" key="4">
    <source>
        <dbReference type="ARBA" id="ARBA00022679"/>
    </source>
</evidence>
<dbReference type="SUPFAM" id="SSF53383">
    <property type="entry name" value="PLP-dependent transferases"/>
    <property type="match status" value="1"/>
</dbReference>
<keyword evidence="4 6" id="KW-0808">Transferase</keyword>
<dbReference type="Gene3D" id="3.40.640.10">
    <property type="entry name" value="Type I PLP-dependent aspartate aminotransferase-like (Major domain)"/>
    <property type="match status" value="1"/>
</dbReference>
<dbReference type="Proteomes" id="UP000016587">
    <property type="component" value="Chromosome"/>
</dbReference>
<dbReference type="HOGENOM" id="CLU_017584_4_3_7"/>
<evidence type="ECO:0000256" key="5">
    <source>
        <dbReference type="ARBA" id="ARBA00022898"/>
    </source>
</evidence>
<evidence type="ECO:0000256" key="2">
    <source>
        <dbReference type="ARBA" id="ARBA00007441"/>
    </source>
</evidence>
<dbReference type="FunFam" id="3.40.640.10:FF:000033">
    <property type="entry name" value="Aspartate aminotransferase"/>
    <property type="match status" value="1"/>
</dbReference>
<dbReference type="eggNOG" id="COG0436">
    <property type="taxonomic scope" value="Bacteria"/>
</dbReference>
<sequence length="391" mass="42125">MRLAERLQVVKPSATLAVSAKAMELKAQGKKIISLSVGEPDFNTPAHVREAAKAAIDQNFTRYTQVAGIPELRAAVGAYYKKFYDVDVAGKQVVVTNGGKQALYNYFQCVLNPGDEVLIPAPYWVSYPDMVALAGGVPVIVDTLAEHGYKINPADIMRAATAKTRCLVLNSPSNPTGATYTQAELDLLVETCLDKGILVISDEIYDQLVYAPNTPASCAKWFASHPEHIAITNGLAKSFAMTGWRMGWLVAHTPLIDAMDMVQSQSTSNVCSIVQKAALAALTGPWDEVEAMRAAFEQRRNMVMDIIGGWKGVVCPSPAGAFYAFPDVSRYYDHRSPDSVSLCNRLMEEAGVALVPGEAFGAPRCVRLSFALDEATLRTALAAMAQGLGVA</sequence>
<dbReference type="InterPro" id="IPR015424">
    <property type="entry name" value="PyrdxlP-dep_Trfase"/>
</dbReference>
<reference evidence="9" key="2">
    <citation type="submission" date="2013-07" db="EMBL/GenBank/DDBJ databases">
        <authorList>
            <person name="Morais-Silva F.O."/>
            <person name="Rezende A.M."/>
            <person name="Pimentel C."/>
            <person name="Resende D.M."/>
            <person name="Santos C.I."/>
            <person name="Clemente C."/>
            <person name="de Oliveira L.M."/>
            <person name="da Silva S.M."/>
            <person name="Costa D.A."/>
            <person name="Varela-Raposo A."/>
            <person name="Horacio E.C.A."/>
            <person name="Matos M."/>
            <person name="Flores O."/>
            <person name="Ruiz J.C."/>
            <person name="Rodrigues-Pousada C."/>
        </authorList>
    </citation>
    <scope>NUCLEOTIDE SEQUENCE [LARGE SCALE GENOMIC DNA]</scope>
    <source>
        <strain evidence="9">ATCC 19364 / DSM 1382 / NCIMB 9332 / VKM B-1759</strain>
    </source>
</reference>
<dbReference type="Pfam" id="PF00155">
    <property type="entry name" value="Aminotran_1_2"/>
    <property type="match status" value="1"/>
</dbReference>
<dbReference type="InterPro" id="IPR004839">
    <property type="entry name" value="Aminotransferase_I/II_large"/>
</dbReference>
<comment type="cofactor">
    <cofactor evidence="1 6">
        <name>pyridoxal 5'-phosphate</name>
        <dbReference type="ChEBI" id="CHEBI:597326"/>
    </cofactor>
</comment>
<dbReference type="RefSeq" id="WP_021759467.1">
    <property type="nucleotide sequence ID" value="NC_022444.1"/>
</dbReference>
<dbReference type="GO" id="GO:0030170">
    <property type="term" value="F:pyridoxal phosphate binding"/>
    <property type="evidence" value="ECO:0007669"/>
    <property type="project" value="InterPro"/>
</dbReference>
<dbReference type="EC" id="2.6.1.-" evidence="6"/>
<dbReference type="CDD" id="cd00609">
    <property type="entry name" value="AAT_like"/>
    <property type="match status" value="1"/>
</dbReference>
<dbReference type="GO" id="GO:0008483">
    <property type="term" value="F:transaminase activity"/>
    <property type="evidence" value="ECO:0007669"/>
    <property type="project" value="UniProtKB-KW"/>
</dbReference>
<proteinExistence type="inferred from homology"/>
<gene>
    <name evidence="8" type="primary">aspB</name>
    <name evidence="8" type="ORF">DGI_0878</name>
</gene>
<evidence type="ECO:0000256" key="3">
    <source>
        <dbReference type="ARBA" id="ARBA00022576"/>
    </source>
</evidence>